<protein>
    <submittedName>
        <fullName evidence="2">TAT-variant-translocated molybdopterin oxidoreductase</fullName>
    </submittedName>
</protein>
<reference evidence="2 3" key="1">
    <citation type="submission" date="2024-09" db="EMBL/GenBank/DDBJ databases">
        <authorList>
            <person name="Sun Q."/>
            <person name="Mori K."/>
        </authorList>
    </citation>
    <scope>NUCLEOTIDE SEQUENCE [LARGE SCALE GENOMIC DNA]</scope>
    <source>
        <strain evidence="2 3">NCAIM B.02481</strain>
    </source>
</reference>
<dbReference type="SUPFAM" id="SSF54862">
    <property type="entry name" value="4Fe-4S ferredoxins"/>
    <property type="match status" value="1"/>
</dbReference>
<dbReference type="Proteomes" id="UP001589832">
    <property type="component" value="Unassembled WGS sequence"/>
</dbReference>
<accession>A0ABV6Q6A8</accession>
<proteinExistence type="predicted"/>
<name>A0ABV6Q6A8_9FLAO</name>
<dbReference type="PANTHER" id="PTHR42783">
    <property type="entry name" value="GLUTAMATE SYNTHASE [NADPH] SMALL CHAIN"/>
    <property type="match status" value="1"/>
</dbReference>
<dbReference type="Pfam" id="PF12838">
    <property type="entry name" value="Fer4_7"/>
    <property type="match status" value="1"/>
</dbReference>
<dbReference type="Gene3D" id="3.30.70.20">
    <property type="match status" value="2"/>
</dbReference>
<sequence>MSSNKKYWKSVEELNENSSIVETLQQNEFVEAIPTDEFLGDKEALESSSTSRRDFLKYVGFSTAAASLAACEGPVIKSIPYVVQPTEIVPGVANYYATTIANGFDFASVLVKTREGRPIKIENNTDAATNGIANARVHASVLGMYDNLRVKAPMKGGAKISWDTFMSETTSKLNGLSDDKQIVLLTTSLPSPSTNQLIADFASKYGNVRHVAYDAVSESATLDAYQAKYGTRGMANYDFSKAMTIVSIGADFLGDWQGGGFESAYAKKRVPDHGKMSRHIQFESNMSLSGANADKRVPLTPSEQKLALAKLYSYVTGVAIPGTLSENLDAAVKAAAKELSLAGSNGVVVTGIQDVNAQTTVLEINEHLRSKAFDPKTTIKTRQGSNKAVTQLVADMKAGKVGAIIMNGVNPIYSLPNASDFKVGLEKVDLSVAFSMKQDETSTECQYIAAAPHDLESWGDFEIKSGHFSMMQPTIRPLFDTKQFQEVLMSWTGKSGSYRDFIKSYWTSNILGGASFNKAVQDGVFVIGKSNGNGGATTIETSTTELKDKKDRTFVGGIIHDVAVGVGIKDEDKDEYVTTTTSSTVNGDSADVAGVLTGGTAARALASSAKSEGMELTLYTKTGMGDGQQANNPWLQEFPDPITRTTWDNYLTISQADADKFELKNWNVANGGLNGSYANVTVNGVTIENVPVIIQPGQAKGSVGLAFGYGRTSNALKEEMKTGVNAYPLYQNFNAVQNVSITKASGEHEFACVQLHNTLMGRGDIIKETSLEIFNTYKPDDHKHGWNKVPQVSLNHVETPVTSPDVDLWDEFDRSVGHHFNLSIDLNACTGCGACVIACHAENNVPVVGKSEMRRSRDMHWLRIDRYYSSEDSFESDNKKKENISGLGSSLSEFGEMESPADNPQVAFQPVMCQHCNHAPCETVCPVAATAHGRQGQNHMAYNRCVGTRYCANNCPYKVRRFNWFLYNKNDEFDYYMNDDLGRMVLNPDVTVRSRGVMEKCSMCIQKTQKTILDAKRDGREVKDGEFQTACSAACGNGAMVFGDVNDKDSKIAELKEDDRMYHLLEHVGTKPNVIYQTKVRNTPKA</sequence>
<comment type="caution">
    <text evidence="2">The sequence shown here is derived from an EMBL/GenBank/DDBJ whole genome shotgun (WGS) entry which is preliminary data.</text>
</comment>
<evidence type="ECO:0000259" key="1">
    <source>
        <dbReference type="PROSITE" id="PS51379"/>
    </source>
</evidence>
<feature type="domain" description="4Fe-4S ferredoxin-type" evidence="1">
    <location>
        <begin position="936"/>
        <end position="965"/>
    </location>
</feature>
<evidence type="ECO:0000313" key="2">
    <source>
        <dbReference type="EMBL" id="MFC0603809.1"/>
    </source>
</evidence>
<gene>
    <name evidence="2" type="ORF">ACFFGA_04535</name>
</gene>
<dbReference type="SUPFAM" id="SSF53706">
    <property type="entry name" value="Formate dehydrogenase/DMSO reductase, domains 1-3"/>
    <property type="match status" value="1"/>
</dbReference>
<dbReference type="RefSeq" id="WP_386060280.1">
    <property type="nucleotide sequence ID" value="NZ_JBHLTQ010000001.1"/>
</dbReference>
<dbReference type="PROSITE" id="PS51379">
    <property type="entry name" value="4FE4S_FER_2"/>
    <property type="match status" value="2"/>
</dbReference>
<evidence type="ECO:0000313" key="3">
    <source>
        <dbReference type="Proteomes" id="UP001589832"/>
    </source>
</evidence>
<dbReference type="Gene3D" id="3.40.50.740">
    <property type="match status" value="1"/>
</dbReference>
<dbReference type="EMBL" id="JBHLTQ010000001">
    <property type="protein sequence ID" value="MFC0603809.1"/>
    <property type="molecule type" value="Genomic_DNA"/>
</dbReference>
<dbReference type="PANTHER" id="PTHR42783:SF3">
    <property type="entry name" value="GLUTAMATE SYNTHASE [NADPH] SMALL CHAIN-RELATED"/>
    <property type="match status" value="1"/>
</dbReference>
<organism evidence="2 3">
    <name type="scientific">Winogradskyella pulchriflava</name>
    <dbReference type="NCBI Taxonomy" id="1110688"/>
    <lineage>
        <taxon>Bacteria</taxon>
        <taxon>Pseudomonadati</taxon>
        <taxon>Bacteroidota</taxon>
        <taxon>Flavobacteriia</taxon>
        <taxon>Flavobacteriales</taxon>
        <taxon>Flavobacteriaceae</taxon>
        <taxon>Winogradskyella</taxon>
    </lineage>
</organism>
<dbReference type="InterPro" id="IPR030948">
    <property type="entry name" value="TAT_var_transloc_signal_dom"/>
</dbReference>
<feature type="domain" description="4Fe-4S ferredoxin-type" evidence="1">
    <location>
        <begin position="820"/>
        <end position="850"/>
    </location>
</feature>
<keyword evidence="3" id="KW-1185">Reference proteome</keyword>
<dbReference type="Gene3D" id="3.30.2070.10">
    <property type="entry name" value="Formate dehydrogenase/DMSO reductase"/>
    <property type="match status" value="1"/>
</dbReference>
<dbReference type="CDD" id="cd10551">
    <property type="entry name" value="PsrB"/>
    <property type="match status" value="1"/>
</dbReference>
<dbReference type="InterPro" id="IPR017896">
    <property type="entry name" value="4Fe4S_Fe-S-bd"/>
</dbReference>
<dbReference type="NCBIfam" id="TIGR04519">
    <property type="entry name" value="MoCo_extend_TAT"/>
    <property type="match status" value="1"/>
</dbReference>